<evidence type="ECO:0000256" key="1">
    <source>
        <dbReference type="SAM" id="MobiDB-lite"/>
    </source>
</evidence>
<proteinExistence type="predicted"/>
<dbReference type="Proteomes" id="UP000799779">
    <property type="component" value="Unassembled WGS sequence"/>
</dbReference>
<feature type="compositionally biased region" description="Low complexity" evidence="1">
    <location>
        <begin position="13"/>
        <end position="29"/>
    </location>
</feature>
<feature type="compositionally biased region" description="Basic and acidic residues" evidence="1">
    <location>
        <begin position="116"/>
        <end position="138"/>
    </location>
</feature>
<protein>
    <submittedName>
        <fullName evidence="2">Uncharacterized protein</fullName>
    </submittedName>
</protein>
<dbReference type="EMBL" id="ML977631">
    <property type="protein sequence ID" value="KAF1995954.1"/>
    <property type="molecule type" value="Genomic_DNA"/>
</dbReference>
<gene>
    <name evidence="2" type="ORF">P154DRAFT_328634</name>
</gene>
<feature type="compositionally biased region" description="Polar residues" evidence="1">
    <location>
        <begin position="71"/>
        <end position="87"/>
    </location>
</feature>
<evidence type="ECO:0000313" key="3">
    <source>
        <dbReference type="Proteomes" id="UP000799779"/>
    </source>
</evidence>
<dbReference type="AlphaFoldDB" id="A0A6A5W4U2"/>
<reference evidence="2" key="1">
    <citation type="journal article" date="2020" name="Stud. Mycol.">
        <title>101 Dothideomycetes genomes: a test case for predicting lifestyles and emergence of pathogens.</title>
        <authorList>
            <person name="Haridas S."/>
            <person name="Albert R."/>
            <person name="Binder M."/>
            <person name="Bloem J."/>
            <person name="Labutti K."/>
            <person name="Salamov A."/>
            <person name="Andreopoulos B."/>
            <person name="Baker S."/>
            <person name="Barry K."/>
            <person name="Bills G."/>
            <person name="Bluhm B."/>
            <person name="Cannon C."/>
            <person name="Castanera R."/>
            <person name="Culley D."/>
            <person name="Daum C."/>
            <person name="Ezra D."/>
            <person name="Gonzalez J."/>
            <person name="Henrissat B."/>
            <person name="Kuo A."/>
            <person name="Liang C."/>
            <person name="Lipzen A."/>
            <person name="Lutzoni F."/>
            <person name="Magnuson J."/>
            <person name="Mondo S."/>
            <person name="Nolan M."/>
            <person name="Ohm R."/>
            <person name="Pangilinan J."/>
            <person name="Park H.-J."/>
            <person name="Ramirez L."/>
            <person name="Alfaro M."/>
            <person name="Sun H."/>
            <person name="Tritt A."/>
            <person name="Yoshinaga Y."/>
            <person name="Zwiers L.-H."/>
            <person name="Turgeon B."/>
            <person name="Goodwin S."/>
            <person name="Spatafora J."/>
            <person name="Crous P."/>
            <person name="Grigoriev I."/>
        </authorList>
    </citation>
    <scope>NUCLEOTIDE SEQUENCE</scope>
    <source>
        <strain evidence="2">CBS 123094</strain>
    </source>
</reference>
<sequence>MSSYGSQSGTYFPQYGPGPHQPQQQQQQQAVSPPYHNPSTPNIGVMIPHPQNAAYQQQPPYSQDPYSTQQRQLSHSQLHPQIQQRPSQGRLHPQQPPYVRQTSQQSHRSRHSHHSHHDDDESDTDRYEADREMEKRPSLGDTLYLMWGTVVGAISGRRR</sequence>
<keyword evidence="3" id="KW-1185">Reference proteome</keyword>
<feature type="compositionally biased region" description="Low complexity" evidence="1">
    <location>
        <begin position="48"/>
        <end position="70"/>
    </location>
</feature>
<evidence type="ECO:0000313" key="2">
    <source>
        <dbReference type="EMBL" id="KAF1995954.1"/>
    </source>
</evidence>
<feature type="compositionally biased region" description="Polar residues" evidence="1">
    <location>
        <begin position="1"/>
        <end position="11"/>
    </location>
</feature>
<accession>A0A6A5W4U2</accession>
<organism evidence="2 3">
    <name type="scientific">Amniculicola lignicola CBS 123094</name>
    <dbReference type="NCBI Taxonomy" id="1392246"/>
    <lineage>
        <taxon>Eukaryota</taxon>
        <taxon>Fungi</taxon>
        <taxon>Dikarya</taxon>
        <taxon>Ascomycota</taxon>
        <taxon>Pezizomycotina</taxon>
        <taxon>Dothideomycetes</taxon>
        <taxon>Pleosporomycetidae</taxon>
        <taxon>Pleosporales</taxon>
        <taxon>Amniculicolaceae</taxon>
        <taxon>Amniculicola</taxon>
    </lineage>
</organism>
<dbReference type="OrthoDB" id="3801072at2759"/>
<name>A0A6A5W4U2_9PLEO</name>
<feature type="region of interest" description="Disordered" evidence="1">
    <location>
        <begin position="1"/>
        <end position="138"/>
    </location>
</feature>